<name>K9WV27_9NOST</name>
<feature type="transmembrane region" description="Helical" evidence="17">
    <location>
        <begin position="153"/>
        <end position="172"/>
    </location>
</feature>
<evidence type="ECO:0000256" key="4">
    <source>
        <dbReference type="ARBA" id="ARBA00021581"/>
    </source>
</evidence>
<evidence type="ECO:0000256" key="11">
    <source>
        <dbReference type="ARBA" id="ARBA00023136"/>
    </source>
</evidence>
<evidence type="ECO:0000256" key="10">
    <source>
        <dbReference type="ARBA" id="ARBA00022989"/>
    </source>
</evidence>
<dbReference type="STRING" id="56107.Cylst_1375"/>
<dbReference type="GO" id="GO:0008360">
    <property type="term" value="P:regulation of cell shape"/>
    <property type="evidence" value="ECO:0007669"/>
    <property type="project" value="UniProtKB-KW"/>
</dbReference>
<keyword evidence="12 17" id="KW-0046">Antibiotic resistance</keyword>
<dbReference type="RefSeq" id="WP_015206920.1">
    <property type="nucleotide sequence ID" value="NC_019757.1"/>
</dbReference>
<keyword evidence="6 17" id="KW-0812">Transmembrane</keyword>
<keyword evidence="19" id="KW-1185">Reference proteome</keyword>
<dbReference type="GO" id="GO:0009252">
    <property type="term" value="P:peptidoglycan biosynthetic process"/>
    <property type="evidence" value="ECO:0007669"/>
    <property type="project" value="UniProtKB-KW"/>
</dbReference>
<comment type="subcellular location">
    <subcellularLocation>
        <location evidence="1 17">Cell membrane</location>
        <topology evidence="1 17">Multi-pass membrane protein</topology>
    </subcellularLocation>
</comment>
<feature type="transmembrane region" description="Helical" evidence="17">
    <location>
        <begin position="290"/>
        <end position="309"/>
    </location>
</feature>
<dbReference type="PANTHER" id="PTHR30622:SF4">
    <property type="entry name" value="UNDECAPRENYL-DIPHOSPHATASE"/>
    <property type="match status" value="1"/>
</dbReference>
<keyword evidence="9 17" id="KW-0573">Peptidoglycan synthesis</keyword>
<evidence type="ECO:0000256" key="6">
    <source>
        <dbReference type="ARBA" id="ARBA00022692"/>
    </source>
</evidence>
<evidence type="ECO:0000256" key="2">
    <source>
        <dbReference type="ARBA" id="ARBA00010621"/>
    </source>
</evidence>
<dbReference type="HOGENOM" id="CLU_060296_1_0_3"/>
<comment type="function">
    <text evidence="17">Catalyzes the dephosphorylation of undecaprenyl diphosphate (UPP). Confers resistance to bacitracin.</text>
</comment>
<reference evidence="18 19" key="1">
    <citation type="submission" date="2012-06" db="EMBL/GenBank/DDBJ databases">
        <title>Finished chromosome of genome of Cylindrospermum stagnale PCC 7417.</title>
        <authorList>
            <consortium name="US DOE Joint Genome Institute"/>
            <person name="Gugger M."/>
            <person name="Coursin T."/>
            <person name="Rippka R."/>
            <person name="Tandeau De Marsac N."/>
            <person name="Huntemann M."/>
            <person name="Wei C.-L."/>
            <person name="Han J."/>
            <person name="Detter J.C."/>
            <person name="Han C."/>
            <person name="Tapia R."/>
            <person name="Chen A."/>
            <person name="Kyrpides N."/>
            <person name="Mavromatis K."/>
            <person name="Markowitz V."/>
            <person name="Szeto E."/>
            <person name="Ivanova N."/>
            <person name="Pagani I."/>
            <person name="Pati A."/>
            <person name="Goodwin L."/>
            <person name="Nordberg H.P."/>
            <person name="Cantor M.N."/>
            <person name="Hua S.X."/>
            <person name="Woyke T."/>
            <person name="Kerfeld C.A."/>
        </authorList>
    </citation>
    <scope>NUCLEOTIDE SEQUENCE [LARGE SCALE GENOMIC DNA]</scope>
    <source>
        <strain evidence="18 19">PCC 7417</strain>
    </source>
</reference>
<keyword evidence="10 17" id="KW-1133">Transmembrane helix</keyword>
<dbReference type="GO" id="GO:0046677">
    <property type="term" value="P:response to antibiotic"/>
    <property type="evidence" value="ECO:0007669"/>
    <property type="project" value="UniProtKB-UniRule"/>
</dbReference>
<dbReference type="EMBL" id="CP003642">
    <property type="protein sequence ID" value="AFZ23664.1"/>
    <property type="molecule type" value="Genomic_DNA"/>
</dbReference>
<evidence type="ECO:0000313" key="18">
    <source>
        <dbReference type="EMBL" id="AFZ23664.1"/>
    </source>
</evidence>
<feature type="transmembrane region" description="Helical" evidence="17">
    <location>
        <begin position="122"/>
        <end position="141"/>
    </location>
</feature>
<dbReference type="Pfam" id="PF02673">
    <property type="entry name" value="BacA"/>
    <property type="match status" value="1"/>
</dbReference>
<accession>K9WV27</accession>
<protein>
    <recommendedName>
        <fullName evidence="4 17">Undecaprenyl-diphosphatase</fullName>
        <ecNumber evidence="3 17">3.6.1.27</ecNumber>
    </recommendedName>
    <alternativeName>
        <fullName evidence="15 17">Bacitracin resistance protein</fullName>
    </alternativeName>
    <alternativeName>
        <fullName evidence="14 17">Undecaprenyl pyrophosphate phosphatase</fullName>
    </alternativeName>
</protein>
<evidence type="ECO:0000256" key="17">
    <source>
        <dbReference type="HAMAP-Rule" id="MF_01006"/>
    </source>
</evidence>
<dbReference type="AlphaFoldDB" id="K9WV27"/>
<keyword evidence="13 17" id="KW-0961">Cell wall biogenesis/degradation</keyword>
<dbReference type="PANTHER" id="PTHR30622">
    <property type="entry name" value="UNDECAPRENYL-DIPHOSPHATASE"/>
    <property type="match status" value="1"/>
</dbReference>
<dbReference type="eggNOG" id="COG1968">
    <property type="taxonomic scope" value="Bacteria"/>
</dbReference>
<evidence type="ECO:0000256" key="3">
    <source>
        <dbReference type="ARBA" id="ARBA00012374"/>
    </source>
</evidence>
<dbReference type="GO" id="GO:0005886">
    <property type="term" value="C:plasma membrane"/>
    <property type="evidence" value="ECO:0007669"/>
    <property type="project" value="UniProtKB-SubCell"/>
</dbReference>
<evidence type="ECO:0000256" key="9">
    <source>
        <dbReference type="ARBA" id="ARBA00022984"/>
    </source>
</evidence>
<keyword evidence="5 17" id="KW-1003">Cell membrane</keyword>
<evidence type="ECO:0000256" key="16">
    <source>
        <dbReference type="ARBA" id="ARBA00047594"/>
    </source>
</evidence>
<dbReference type="EC" id="3.6.1.27" evidence="3 17"/>
<feature type="transmembrane region" description="Helical" evidence="17">
    <location>
        <begin position="256"/>
        <end position="278"/>
    </location>
</feature>
<sequence>MATILEAGGIGLLFPVWGQLLQVGLPSEASTGGVNLIEGLIQAFVLGIVQGITEFLPISSTAHLQVFTKALHWDAVAGKPFLATIQFGSVIAVLIYFWSDISKILTGGWQAVRQKDWQREEWQLLVGIAVGTLPALVGGFLLKKALNNEKSLINSMTTIAITSIVMALLLAAAEKLGSRKRNFDSLKIRDGVLIGLGQMIALVPGASRSGSTVTTALFIGLERSTAARFSFLLGIPTLTVATLYEFFKEALGKTDLVVVFVGTLSAFVFSYLSIAWLLRYLQTQNTLIFVWYRLAFGASILSAIALNLLQNN</sequence>
<dbReference type="GO" id="GO:0050380">
    <property type="term" value="F:undecaprenyl-diphosphatase activity"/>
    <property type="evidence" value="ECO:0007669"/>
    <property type="project" value="UniProtKB-UniRule"/>
</dbReference>
<evidence type="ECO:0000256" key="1">
    <source>
        <dbReference type="ARBA" id="ARBA00004651"/>
    </source>
</evidence>
<dbReference type="NCBIfam" id="NF001394">
    <property type="entry name" value="PRK00281.2-5"/>
    <property type="match status" value="1"/>
</dbReference>
<evidence type="ECO:0000256" key="7">
    <source>
        <dbReference type="ARBA" id="ARBA00022801"/>
    </source>
</evidence>
<feature type="transmembrane region" description="Helical" evidence="17">
    <location>
        <begin position="81"/>
        <end position="101"/>
    </location>
</feature>
<comment type="similarity">
    <text evidence="2 17">Belongs to the UppP family.</text>
</comment>
<evidence type="ECO:0000256" key="12">
    <source>
        <dbReference type="ARBA" id="ARBA00023251"/>
    </source>
</evidence>
<dbReference type="NCBIfam" id="TIGR00753">
    <property type="entry name" value="undec_PP_bacA"/>
    <property type="match status" value="1"/>
</dbReference>
<comment type="miscellaneous">
    <text evidence="17">Bacitracin is thought to be involved in the inhibition of peptidoglycan synthesis by sequestering undecaprenyl diphosphate, thereby reducing the pool of lipid carrier available.</text>
</comment>
<evidence type="ECO:0000256" key="8">
    <source>
        <dbReference type="ARBA" id="ARBA00022960"/>
    </source>
</evidence>
<dbReference type="PATRIC" id="fig|56107.3.peg.1558"/>
<proteinExistence type="inferred from homology"/>
<dbReference type="OrthoDB" id="9808289at2"/>
<evidence type="ECO:0000256" key="5">
    <source>
        <dbReference type="ARBA" id="ARBA00022475"/>
    </source>
</evidence>
<dbReference type="InterPro" id="IPR003824">
    <property type="entry name" value="UppP"/>
</dbReference>
<keyword evidence="7 17" id="KW-0378">Hydrolase</keyword>
<comment type="catalytic activity">
    <reaction evidence="16 17">
        <text>di-trans,octa-cis-undecaprenyl diphosphate + H2O = di-trans,octa-cis-undecaprenyl phosphate + phosphate + H(+)</text>
        <dbReference type="Rhea" id="RHEA:28094"/>
        <dbReference type="ChEBI" id="CHEBI:15377"/>
        <dbReference type="ChEBI" id="CHEBI:15378"/>
        <dbReference type="ChEBI" id="CHEBI:43474"/>
        <dbReference type="ChEBI" id="CHEBI:58405"/>
        <dbReference type="ChEBI" id="CHEBI:60392"/>
        <dbReference type="EC" id="3.6.1.27"/>
    </reaction>
</comment>
<organism evidence="18 19">
    <name type="scientific">Cylindrospermum stagnale PCC 7417</name>
    <dbReference type="NCBI Taxonomy" id="56107"/>
    <lineage>
        <taxon>Bacteria</taxon>
        <taxon>Bacillati</taxon>
        <taxon>Cyanobacteriota</taxon>
        <taxon>Cyanophyceae</taxon>
        <taxon>Nostocales</taxon>
        <taxon>Nostocaceae</taxon>
        <taxon>Cylindrospermum</taxon>
    </lineage>
</organism>
<dbReference type="HAMAP" id="MF_01006">
    <property type="entry name" value="Undec_diphosphatase"/>
    <property type="match status" value="1"/>
</dbReference>
<evidence type="ECO:0000313" key="19">
    <source>
        <dbReference type="Proteomes" id="UP000010475"/>
    </source>
</evidence>
<evidence type="ECO:0000256" key="13">
    <source>
        <dbReference type="ARBA" id="ARBA00023316"/>
    </source>
</evidence>
<gene>
    <name evidence="17" type="primary">uppP</name>
    <name evidence="18" type="ORF">Cylst_1375</name>
</gene>
<evidence type="ECO:0000256" key="14">
    <source>
        <dbReference type="ARBA" id="ARBA00032707"/>
    </source>
</evidence>
<keyword evidence="11 17" id="KW-0472">Membrane</keyword>
<dbReference type="GO" id="GO:0071555">
    <property type="term" value="P:cell wall organization"/>
    <property type="evidence" value="ECO:0007669"/>
    <property type="project" value="UniProtKB-KW"/>
</dbReference>
<keyword evidence="8 17" id="KW-0133">Cell shape</keyword>
<dbReference type="KEGG" id="csg:Cylst_1375"/>
<feature type="transmembrane region" description="Helical" evidence="17">
    <location>
        <begin position="225"/>
        <end position="244"/>
    </location>
</feature>
<evidence type="ECO:0000256" key="15">
    <source>
        <dbReference type="ARBA" id="ARBA00032932"/>
    </source>
</evidence>
<dbReference type="Proteomes" id="UP000010475">
    <property type="component" value="Chromosome"/>
</dbReference>